<gene>
    <name evidence="4" type="ORF">M6D93_14185</name>
</gene>
<protein>
    <submittedName>
        <fullName evidence="4">SDR family oxidoreductase</fullName>
    </submittedName>
</protein>
<accession>A0ABY4QVC8</accession>
<sequence>MILVAGGTGTLGRQVVARLVSSGHQVRVLTRVAAHAAGLGAQVSIGDVRDPSSLAAASTGCETVVAATHGFLGGRGGGPEAIDNHGNANLIRAAVDAEVSHFVLLSVLGASAAHPLSLHRAKHAAEQHLYNSGLSWTVLRPSAYVETWTGVIGAPLADGGPALVFGHGDNPINFIAASDVAALVERAITDESLRCETIDVPGPDNLTMTEFARLLGARRIKRIPRGALRAMSIAAAPVAPAFARRAATALVMDTTDMTADAHSLCARFPDLSWRSASDVLRSREA</sequence>
<name>A0ABY4QVC8_9ACTN</name>
<dbReference type="InterPro" id="IPR044256">
    <property type="entry name" value="HCF244-like"/>
</dbReference>
<keyword evidence="5" id="KW-1185">Reference proteome</keyword>
<dbReference type="InterPro" id="IPR036291">
    <property type="entry name" value="NAD(P)-bd_dom_sf"/>
</dbReference>
<dbReference type="Pfam" id="PF13460">
    <property type="entry name" value="NAD_binding_10"/>
    <property type="match status" value="1"/>
</dbReference>
<reference evidence="4" key="2">
    <citation type="submission" date="2022-05" db="EMBL/GenBank/DDBJ databases">
        <authorList>
            <person name="Kim J.-S."/>
            <person name="Lee K."/>
            <person name="Suh M."/>
            <person name="Eom M."/>
            <person name="Kim J.-S."/>
            <person name="Kim D.-S."/>
            <person name="Ko S.-H."/>
            <person name="Shin Y."/>
            <person name="Lee J.-S."/>
        </authorList>
    </citation>
    <scope>NUCLEOTIDE SEQUENCE</scope>
    <source>
        <strain evidence="4">N237</strain>
    </source>
</reference>
<keyword evidence="1" id="KW-0602">Photosynthesis</keyword>
<dbReference type="CDD" id="cd05243">
    <property type="entry name" value="SDR_a5"/>
    <property type="match status" value="1"/>
</dbReference>
<dbReference type="SUPFAM" id="SSF51735">
    <property type="entry name" value="NAD(P)-binding Rossmann-fold domains"/>
    <property type="match status" value="1"/>
</dbReference>
<dbReference type="Gene3D" id="3.40.50.720">
    <property type="entry name" value="NAD(P)-binding Rossmann-like Domain"/>
    <property type="match status" value="1"/>
</dbReference>
<proteinExistence type="predicted"/>
<dbReference type="Proteomes" id="UP001056336">
    <property type="component" value="Chromosome"/>
</dbReference>
<evidence type="ECO:0000256" key="1">
    <source>
        <dbReference type="ARBA" id="ARBA00022531"/>
    </source>
</evidence>
<dbReference type="InterPro" id="IPR016040">
    <property type="entry name" value="NAD(P)-bd_dom"/>
</dbReference>
<dbReference type="EMBL" id="CP097332">
    <property type="protein sequence ID" value="UQX87445.1"/>
    <property type="molecule type" value="Genomic_DNA"/>
</dbReference>
<keyword evidence="2" id="KW-0604">Photosystem II</keyword>
<evidence type="ECO:0000259" key="3">
    <source>
        <dbReference type="Pfam" id="PF13460"/>
    </source>
</evidence>
<dbReference type="PANTHER" id="PTHR47128">
    <property type="match status" value="1"/>
</dbReference>
<reference evidence="4" key="1">
    <citation type="journal article" date="2018" name="Int. J. Syst. Evol. Microbiol.">
        <title>Jatrophihabitans telluris sp. nov., isolated from sediment soil of lava forest wetlands and the emended description of the genus Jatrophihabitans.</title>
        <authorList>
            <person name="Lee K.C."/>
            <person name="Suh M.K."/>
            <person name="Eom M.K."/>
            <person name="Kim K.K."/>
            <person name="Kim J.S."/>
            <person name="Kim D.S."/>
            <person name="Ko S.H."/>
            <person name="Shin Y.K."/>
            <person name="Lee J.S."/>
        </authorList>
    </citation>
    <scope>NUCLEOTIDE SEQUENCE</scope>
    <source>
        <strain evidence="4">N237</strain>
    </source>
</reference>
<feature type="domain" description="NAD(P)-binding" evidence="3">
    <location>
        <begin position="6"/>
        <end position="189"/>
    </location>
</feature>
<dbReference type="RefSeq" id="WP_249769970.1">
    <property type="nucleotide sequence ID" value="NZ_CP097332.1"/>
</dbReference>
<evidence type="ECO:0000313" key="4">
    <source>
        <dbReference type="EMBL" id="UQX87445.1"/>
    </source>
</evidence>
<dbReference type="PANTHER" id="PTHR47128:SF2">
    <property type="entry name" value="PROTEIN HIGH CHLOROPHYLL FLUORESCENCE PHENOTYPE 244, CHLOROPLASTIC"/>
    <property type="match status" value="1"/>
</dbReference>
<evidence type="ECO:0000313" key="5">
    <source>
        <dbReference type="Proteomes" id="UP001056336"/>
    </source>
</evidence>
<organism evidence="4 5">
    <name type="scientific">Jatrophihabitans telluris</name>
    <dbReference type="NCBI Taxonomy" id="2038343"/>
    <lineage>
        <taxon>Bacteria</taxon>
        <taxon>Bacillati</taxon>
        <taxon>Actinomycetota</taxon>
        <taxon>Actinomycetes</taxon>
        <taxon>Jatrophihabitantales</taxon>
        <taxon>Jatrophihabitantaceae</taxon>
        <taxon>Jatrophihabitans</taxon>
    </lineage>
</organism>
<evidence type="ECO:0000256" key="2">
    <source>
        <dbReference type="ARBA" id="ARBA00023276"/>
    </source>
</evidence>